<dbReference type="AlphaFoldDB" id="A0AAD5H3B8"/>
<organism evidence="1 2">
    <name type="scientific">Chlorella ohadii</name>
    <dbReference type="NCBI Taxonomy" id="2649997"/>
    <lineage>
        <taxon>Eukaryota</taxon>
        <taxon>Viridiplantae</taxon>
        <taxon>Chlorophyta</taxon>
        <taxon>core chlorophytes</taxon>
        <taxon>Trebouxiophyceae</taxon>
        <taxon>Chlorellales</taxon>
        <taxon>Chlorellaceae</taxon>
        <taxon>Chlorella clade</taxon>
        <taxon>Chlorella</taxon>
    </lineage>
</organism>
<name>A0AAD5H3B8_9CHLO</name>
<comment type="caution">
    <text evidence="1">The sequence shown here is derived from an EMBL/GenBank/DDBJ whole genome shotgun (WGS) entry which is preliminary data.</text>
</comment>
<reference evidence="1" key="1">
    <citation type="submission" date="2020-11" db="EMBL/GenBank/DDBJ databases">
        <title>Chlorella ohadii genome sequencing and assembly.</title>
        <authorList>
            <person name="Murik O."/>
            <person name="Treves H."/>
            <person name="Kedem I."/>
            <person name="Shotland Y."/>
            <person name="Kaplan A."/>
        </authorList>
    </citation>
    <scope>NUCLEOTIDE SEQUENCE</scope>
    <source>
        <strain evidence="1">1</strain>
    </source>
</reference>
<sequence length="458" mass="47626">MAGIGTRFLLDANVRLTLAAQPVRAPRWHDPMFTGPGAGLVRMGPGVREVYPAWWSDPGLTDSDALQFALDSCGSGAGCTVLLSRPLDLPKPVVWSPAAGAFATARGMLRGARGGKGEGVVLPPGNYTRPLVLSGIRSFKNFGLKLVPGVRNANLQIGQLSMNGDGVVFQASRSAPIYNTTISPVSVFQSNQNSIVFYSPQPGGVLDGVTVRGNFMLKGGATAPDQPSAGVLFRGAPPALNKTQVIVQAIDPAQFLTPTRFVGVGTNTSGPVAGFAFRSDTWNGGYEAPGGAQVDGSFLDSRFLFSFPDQVGGRIFSFGAGSSGNVLSKADTGEVAAASHLFTLVPAPGNLSAFSAANPVGPLSPGFYVIAPVTKAWPPGEHRIFYLHGHFAQPGVQAKRLECGIAFKLDNPGLLCLAIAAAPTAQEPHRVALRLANLGTQVVPAGFDLRFAVQLGPG</sequence>
<dbReference type="Proteomes" id="UP001205105">
    <property type="component" value="Unassembled WGS sequence"/>
</dbReference>
<dbReference type="EMBL" id="JADXDR010000104">
    <property type="protein sequence ID" value="KAI7839283.1"/>
    <property type="molecule type" value="Genomic_DNA"/>
</dbReference>
<gene>
    <name evidence="1" type="ORF">COHA_006981</name>
</gene>
<accession>A0AAD5H3B8</accession>
<evidence type="ECO:0000313" key="1">
    <source>
        <dbReference type="EMBL" id="KAI7839283.1"/>
    </source>
</evidence>
<keyword evidence="2" id="KW-1185">Reference proteome</keyword>
<proteinExistence type="predicted"/>
<evidence type="ECO:0000313" key="2">
    <source>
        <dbReference type="Proteomes" id="UP001205105"/>
    </source>
</evidence>
<protein>
    <submittedName>
        <fullName evidence="1">Uncharacterized protein</fullName>
    </submittedName>
</protein>